<evidence type="ECO:0000313" key="1">
    <source>
        <dbReference type="EMBL" id="MCF2498099.1"/>
    </source>
</evidence>
<comment type="caution">
    <text evidence="1">The sequence shown here is derived from an EMBL/GenBank/DDBJ whole genome shotgun (WGS) entry which is preliminary data.</text>
</comment>
<dbReference type="AlphaFoldDB" id="A0A9X1TRL8"/>
<reference evidence="1" key="1">
    <citation type="submission" date="2022-01" db="EMBL/GenBank/DDBJ databases">
        <title>Novel species in genus Dyadobacter.</title>
        <authorList>
            <person name="Ma C."/>
        </authorList>
    </citation>
    <scope>NUCLEOTIDE SEQUENCE</scope>
    <source>
        <strain evidence="1">CY357</strain>
    </source>
</reference>
<sequence length="211" mass="24209">MKVKNHIVLMADIIKSRKSVQKRLMEDFIRITECINKTNSKQLLSPLTITLGDEFQGVVKSVFDACTVIFTLEEEIIRQQVDFKLRYVLAEGTIDTPINPEIAYGMLGEGLSKARKALQESKNEPSRFHIELLNSSKSQALNNSFLIYQALINSWNVKKDYELIIAFLKVGGYKQVAEKLGKTRSQIWKREKSLKINEYIAIKEIIHYIGN</sequence>
<dbReference type="Proteomes" id="UP001139411">
    <property type="component" value="Unassembled WGS sequence"/>
</dbReference>
<dbReference type="InterPro" id="IPR032580">
    <property type="entry name" value="SatD"/>
</dbReference>
<dbReference type="EMBL" id="JAKFFV010000004">
    <property type="protein sequence ID" value="MCF2498099.1"/>
    <property type="molecule type" value="Genomic_DNA"/>
</dbReference>
<evidence type="ECO:0000313" key="2">
    <source>
        <dbReference type="Proteomes" id="UP001139411"/>
    </source>
</evidence>
<dbReference type="Pfam" id="PF16264">
    <property type="entry name" value="SatD"/>
    <property type="match status" value="1"/>
</dbReference>
<gene>
    <name evidence="1" type="ORF">L0661_07260</name>
</gene>
<accession>A0A9X1TRL8</accession>
<organism evidence="1 2">
    <name type="scientific">Dyadobacter chenhuakuii</name>
    <dbReference type="NCBI Taxonomy" id="2909339"/>
    <lineage>
        <taxon>Bacteria</taxon>
        <taxon>Pseudomonadati</taxon>
        <taxon>Bacteroidota</taxon>
        <taxon>Cytophagia</taxon>
        <taxon>Cytophagales</taxon>
        <taxon>Spirosomataceae</taxon>
        <taxon>Dyadobacter</taxon>
    </lineage>
</organism>
<proteinExistence type="predicted"/>
<protein>
    <submittedName>
        <fullName evidence="1">SatD family protein</fullName>
    </submittedName>
</protein>
<dbReference type="RefSeq" id="WP_235177298.1">
    <property type="nucleotide sequence ID" value="NZ_JAKFFV010000004.1"/>
</dbReference>
<name>A0A9X1TRL8_9BACT</name>